<reference evidence="2 3" key="1">
    <citation type="journal article" date="2012" name="PLoS ONE">
        <title>Genome sequence and transcriptome analysis of the radioresistant bacterium Deinococcus gobiensis: insights into the extreme environmental adaptations.</title>
        <authorList>
            <person name="Yuan M."/>
            <person name="Chen M."/>
            <person name="Zhang W."/>
            <person name="Lu W."/>
            <person name="Wang J."/>
            <person name="Yang M."/>
            <person name="Zhao P."/>
            <person name="Tang R."/>
            <person name="Li X."/>
            <person name="Hao Y."/>
            <person name="Zhou Z."/>
            <person name="Zhan Y."/>
            <person name="Yu H."/>
            <person name="Teng C."/>
            <person name="Yan Y."/>
            <person name="Ping S."/>
            <person name="Wang Y."/>
            <person name="Lin M."/>
        </authorList>
    </citation>
    <scope>NUCLEOTIDE SEQUENCE [LARGE SCALE GENOMIC DNA]</scope>
    <source>
        <strain evidence="2 3">I-0</strain>
    </source>
</reference>
<dbReference type="Pfam" id="PF04167">
    <property type="entry name" value="DUF402"/>
    <property type="match status" value="1"/>
</dbReference>
<dbReference type="AlphaFoldDB" id="H8GYV0"/>
<accession>H8GYV0</accession>
<dbReference type="InterPro" id="IPR007295">
    <property type="entry name" value="DUF402"/>
</dbReference>
<dbReference type="HOGENOM" id="CLU_098301_2_0_0"/>
<dbReference type="eggNOG" id="COG2306">
    <property type="taxonomic scope" value="Bacteria"/>
</dbReference>
<dbReference type="EMBL" id="CP002191">
    <property type="protein sequence ID" value="AFD24877.1"/>
    <property type="molecule type" value="Genomic_DNA"/>
</dbReference>
<evidence type="ECO:0000259" key="1">
    <source>
        <dbReference type="Pfam" id="PF04167"/>
    </source>
</evidence>
<evidence type="ECO:0000313" key="3">
    <source>
        <dbReference type="Proteomes" id="UP000007575"/>
    </source>
</evidence>
<protein>
    <recommendedName>
        <fullName evidence="1">DUF402 domain-containing protein</fullName>
    </recommendedName>
</protein>
<dbReference type="PANTHER" id="PTHR41271">
    <property type="entry name" value="DUF402 DOMAIN-CONTAINING PROTEIN"/>
    <property type="match status" value="1"/>
</dbReference>
<evidence type="ECO:0000313" key="2">
    <source>
        <dbReference type="EMBL" id="AFD24877.1"/>
    </source>
</evidence>
<dbReference type="PANTHER" id="PTHR41271:SF1">
    <property type="entry name" value="DUF402 DOMAIN-CONTAINING PROTEIN"/>
    <property type="match status" value="1"/>
</dbReference>
<name>H8GYV0_DEIGI</name>
<sequence length="182" mass="19986">MKHKRASRRGWHRVAREDETVLALPHGTLVDYVAHEVTAPLVVRFLGRDLRILDNGYRWVHYSPTGHNHALTVQLGPSGVPVQLYVDVGDGVGVDEDGAPYINDLYLDVLAACEVQPGGTWRVTDTEIIDVEELDAALQAGLVSARQYDLAWAEARAAEAALRAGTFAPLEVVRGYLSDPYT</sequence>
<dbReference type="PATRIC" id="fig|745776.4.peg.976"/>
<dbReference type="STRING" id="745776.DGo_CA0950"/>
<dbReference type="Proteomes" id="UP000007575">
    <property type="component" value="Chromosome"/>
</dbReference>
<feature type="domain" description="DUF402" evidence="1">
    <location>
        <begin position="56"/>
        <end position="166"/>
    </location>
</feature>
<dbReference type="InterPro" id="IPR035930">
    <property type="entry name" value="FomD-like_sf"/>
</dbReference>
<dbReference type="Gene3D" id="2.40.380.10">
    <property type="entry name" value="FomD-like"/>
    <property type="match status" value="1"/>
</dbReference>
<keyword evidence="3" id="KW-1185">Reference proteome</keyword>
<dbReference type="KEGG" id="dgo:DGo_CA0950"/>
<gene>
    <name evidence="2" type="ordered locus">DGo_CA0950</name>
</gene>
<dbReference type="RefSeq" id="WP_014684360.1">
    <property type="nucleotide sequence ID" value="NC_017790.1"/>
</dbReference>
<proteinExistence type="predicted"/>
<dbReference type="OrthoDB" id="2002222at2"/>
<organism evidence="2 3">
    <name type="scientific">Deinococcus gobiensis (strain DSM 21396 / JCM 16679 / CGMCC 1.7299 / I-0)</name>
    <dbReference type="NCBI Taxonomy" id="745776"/>
    <lineage>
        <taxon>Bacteria</taxon>
        <taxon>Thermotogati</taxon>
        <taxon>Deinococcota</taxon>
        <taxon>Deinococci</taxon>
        <taxon>Deinococcales</taxon>
        <taxon>Deinococcaceae</taxon>
        <taxon>Deinococcus</taxon>
    </lineage>
</organism>
<dbReference type="SUPFAM" id="SSF159234">
    <property type="entry name" value="FomD-like"/>
    <property type="match status" value="1"/>
</dbReference>